<reference evidence="2" key="1">
    <citation type="submission" date="2021-06" db="EMBL/GenBank/DDBJ databases">
        <title>Complete genome sequence of Erwinia phage pEa_SNUABM_7.</title>
        <authorList>
            <person name="Kim S.G."/>
            <person name="Park S.C."/>
        </authorList>
    </citation>
    <scope>NUCLEOTIDE SEQUENCE</scope>
</reference>
<proteinExistence type="predicted"/>
<dbReference type="EMBL" id="MZ475896">
    <property type="protein sequence ID" value="QYW04814.1"/>
    <property type="molecule type" value="Genomic_DNA"/>
</dbReference>
<evidence type="ECO:0000313" key="2">
    <source>
        <dbReference type="EMBL" id="QYW04814.1"/>
    </source>
</evidence>
<sequence length="134" mass="14263">MKTLSGSLAALAIVAARDGQWLDVARLLTQAAVAPDADQFLECELTDNFEANCLVNSVSSASSMADSVTALSAALALTAEEERAESLYDDEVVSLNTSEDDSADDVEDEEDLDDEDDVTVVDSESSSLIRLRLD</sequence>
<dbReference type="Proteomes" id="UP000827609">
    <property type="component" value="Segment"/>
</dbReference>
<gene>
    <name evidence="2" type="ORF">pEaSNUABM7_00146</name>
</gene>
<keyword evidence="3" id="KW-1185">Reference proteome</keyword>
<protein>
    <submittedName>
        <fullName evidence="2">Uncharacterized protein</fullName>
    </submittedName>
</protein>
<evidence type="ECO:0000313" key="3">
    <source>
        <dbReference type="Proteomes" id="UP000827609"/>
    </source>
</evidence>
<evidence type="ECO:0000256" key="1">
    <source>
        <dbReference type="SAM" id="MobiDB-lite"/>
    </source>
</evidence>
<feature type="region of interest" description="Disordered" evidence="1">
    <location>
        <begin position="88"/>
        <end position="134"/>
    </location>
</feature>
<name>A0AAE7WSZ9_9CAUD</name>
<accession>A0AAE7WSZ9</accession>
<feature type="compositionally biased region" description="Acidic residues" evidence="1">
    <location>
        <begin position="88"/>
        <end position="119"/>
    </location>
</feature>
<organism evidence="2 3">
    <name type="scientific">Erwinia phage pEa_SNUABM_7</name>
    <dbReference type="NCBI Taxonomy" id="2866695"/>
    <lineage>
        <taxon>Viruses</taxon>
        <taxon>Duplodnaviria</taxon>
        <taxon>Heunggongvirae</taxon>
        <taxon>Uroviricota</taxon>
        <taxon>Caudoviricetes</taxon>
        <taxon>Snuvirus</taxon>
        <taxon>Snuvirus SNUABM7</taxon>
    </lineage>
</organism>